<reference evidence="1 2" key="1">
    <citation type="journal article" date="2022" name="Allergy">
        <title>Genome assembly and annotation of Periplaneta americana reveal a comprehensive cockroach allergen profile.</title>
        <authorList>
            <person name="Wang L."/>
            <person name="Xiong Q."/>
            <person name="Saelim N."/>
            <person name="Wang L."/>
            <person name="Nong W."/>
            <person name="Wan A.T."/>
            <person name="Shi M."/>
            <person name="Liu X."/>
            <person name="Cao Q."/>
            <person name="Hui J.H.L."/>
            <person name="Sookrung N."/>
            <person name="Leung T.F."/>
            <person name="Tungtrongchitr A."/>
            <person name="Tsui S.K.W."/>
        </authorList>
    </citation>
    <scope>NUCLEOTIDE SEQUENCE [LARGE SCALE GENOMIC DNA]</scope>
    <source>
        <strain evidence="1">PWHHKU_190912</strain>
    </source>
</reference>
<protein>
    <submittedName>
        <fullName evidence="1">Uncharacterized protein</fullName>
    </submittedName>
</protein>
<keyword evidence="2" id="KW-1185">Reference proteome</keyword>
<comment type="caution">
    <text evidence="1">The sequence shown here is derived from an EMBL/GenBank/DDBJ whole genome shotgun (WGS) entry which is preliminary data.</text>
</comment>
<name>A0ABQ8SEJ3_PERAM</name>
<sequence length="212" mass="23629">MSPGSSADSYPAFAHIGLMENPGKNLNQVNYSDRESNTGHLVSRPDTLTVTPQVWTTLYIQPGITSFYVSYVSTTAEALLSIVPNLKSNALAQVRNPESGIQRPAYFALEYIITKVQDNRQSLELNGLHQLLVYADDVEPKSFQFTLCLSTDRANRIRNKSRKKIVWMCKFSVDKETSCSRRLVEGVLGIFALAAMCRIDLGLIQGYGDVKM</sequence>
<dbReference type="EMBL" id="JAJSOF020000029">
    <property type="protein sequence ID" value="KAJ4432523.1"/>
    <property type="molecule type" value="Genomic_DNA"/>
</dbReference>
<dbReference type="Proteomes" id="UP001148838">
    <property type="component" value="Unassembled WGS sequence"/>
</dbReference>
<evidence type="ECO:0000313" key="1">
    <source>
        <dbReference type="EMBL" id="KAJ4432523.1"/>
    </source>
</evidence>
<evidence type="ECO:0000313" key="2">
    <source>
        <dbReference type="Proteomes" id="UP001148838"/>
    </source>
</evidence>
<proteinExistence type="predicted"/>
<organism evidence="1 2">
    <name type="scientific">Periplaneta americana</name>
    <name type="common">American cockroach</name>
    <name type="synonym">Blatta americana</name>
    <dbReference type="NCBI Taxonomy" id="6978"/>
    <lineage>
        <taxon>Eukaryota</taxon>
        <taxon>Metazoa</taxon>
        <taxon>Ecdysozoa</taxon>
        <taxon>Arthropoda</taxon>
        <taxon>Hexapoda</taxon>
        <taxon>Insecta</taxon>
        <taxon>Pterygota</taxon>
        <taxon>Neoptera</taxon>
        <taxon>Polyneoptera</taxon>
        <taxon>Dictyoptera</taxon>
        <taxon>Blattodea</taxon>
        <taxon>Blattoidea</taxon>
        <taxon>Blattidae</taxon>
        <taxon>Blattinae</taxon>
        <taxon>Periplaneta</taxon>
    </lineage>
</organism>
<gene>
    <name evidence="1" type="ORF">ANN_21145</name>
</gene>
<accession>A0ABQ8SEJ3</accession>